<dbReference type="PANTHER" id="PTHR24220">
    <property type="entry name" value="IMPORT ATP-BINDING PROTEIN"/>
    <property type="match status" value="1"/>
</dbReference>
<feature type="domain" description="ABC transporter" evidence="5">
    <location>
        <begin position="5"/>
        <end position="235"/>
    </location>
</feature>
<dbReference type="InterPro" id="IPR017871">
    <property type="entry name" value="ABC_transporter-like_CS"/>
</dbReference>
<dbReference type="PANTHER" id="PTHR24220:SF689">
    <property type="entry name" value="LIPOPROTEIN-RELEASING SYSTEM ATP-BINDING PROTEIN LOLD"/>
    <property type="match status" value="1"/>
</dbReference>
<sequence>MSNILTVSQLEKTYVTESERLTVFKNLNLSVEEGSKTVIIGESGSGKSTLMNIIGSIDSATSGSVTAGPWNVTALKEKEQAAYRSSFLGLVFQFHYLLKDFTALENVYLPAYMAGVSKKEAEKKAEKLLFEVGLSERKNHLPSELSGGERQRVAVARALVNNPSLILADEPTGNLDPANSLMIGKLLFSMAEKYGKTLVLVTHDRKLAAGGDVCYEIKDGTLEKVNLCGEPEGAE</sequence>
<dbReference type="InterPro" id="IPR015854">
    <property type="entry name" value="ABC_transpr_LolD-like"/>
</dbReference>
<evidence type="ECO:0000256" key="1">
    <source>
        <dbReference type="ARBA" id="ARBA00022448"/>
    </source>
</evidence>
<dbReference type="EMBL" id="FUWG01000009">
    <property type="protein sequence ID" value="SJZ46947.1"/>
    <property type="molecule type" value="Genomic_DNA"/>
</dbReference>
<dbReference type="OrthoDB" id="9805538at2"/>
<dbReference type="SUPFAM" id="SSF52540">
    <property type="entry name" value="P-loop containing nucleoside triphosphate hydrolases"/>
    <property type="match status" value="1"/>
</dbReference>
<proteinExistence type="inferred from homology"/>
<dbReference type="GO" id="GO:0005886">
    <property type="term" value="C:plasma membrane"/>
    <property type="evidence" value="ECO:0007669"/>
    <property type="project" value="TreeGrafter"/>
</dbReference>
<dbReference type="GO" id="GO:0098796">
    <property type="term" value="C:membrane protein complex"/>
    <property type="evidence" value="ECO:0007669"/>
    <property type="project" value="UniProtKB-ARBA"/>
</dbReference>
<evidence type="ECO:0000256" key="2">
    <source>
        <dbReference type="ARBA" id="ARBA00022741"/>
    </source>
</evidence>
<dbReference type="FunFam" id="3.40.50.300:FF:000032">
    <property type="entry name" value="Export ABC transporter ATP-binding protein"/>
    <property type="match status" value="1"/>
</dbReference>
<reference evidence="6 7" key="1">
    <citation type="submission" date="2017-02" db="EMBL/GenBank/DDBJ databases">
        <authorList>
            <person name="Peterson S.W."/>
        </authorList>
    </citation>
    <scope>NUCLEOTIDE SEQUENCE [LARGE SCALE GENOMIC DNA]</scope>
    <source>
        <strain evidence="6 7">ATCC BAA-908</strain>
    </source>
</reference>
<evidence type="ECO:0000259" key="5">
    <source>
        <dbReference type="PROSITE" id="PS50893"/>
    </source>
</evidence>
<keyword evidence="7" id="KW-1185">Reference proteome</keyword>
<protein>
    <submittedName>
        <fullName evidence="6">Lipoprotein-releasing system ATP-binding protein</fullName>
    </submittedName>
</protein>
<dbReference type="GO" id="GO:0016887">
    <property type="term" value="F:ATP hydrolysis activity"/>
    <property type="evidence" value="ECO:0007669"/>
    <property type="project" value="InterPro"/>
</dbReference>
<evidence type="ECO:0000256" key="3">
    <source>
        <dbReference type="ARBA" id="ARBA00022840"/>
    </source>
</evidence>
<dbReference type="CDD" id="cd03255">
    <property type="entry name" value="ABC_MJ0796_LolCDE_FtsE"/>
    <property type="match status" value="1"/>
</dbReference>
<dbReference type="PROSITE" id="PS00211">
    <property type="entry name" value="ABC_TRANSPORTER_1"/>
    <property type="match status" value="1"/>
</dbReference>
<dbReference type="PROSITE" id="PS50893">
    <property type="entry name" value="ABC_TRANSPORTER_2"/>
    <property type="match status" value="1"/>
</dbReference>
<name>A0A1T4KXA4_TREPO</name>
<dbReference type="SMART" id="SM00382">
    <property type="entry name" value="AAA"/>
    <property type="match status" value="1"/>
</dbReference>
<keyword evidence="1" id="KW-0813">Transport</keyword>
<organism evidence="6 7">
    <name type="scientific">Treponema porcinum</name>
    <dbReference type="NCBI Taxonomy" id="261392"/>
    <lineage>
        <taxon>Bacteria</taxon>
        <taxon>Pseudomonadati</taxon>
        <taxon>Spirochaetota</taxon>
        <taxon>Spirochaetia</taxon>
        <taxon>Spirochaetales</taxon>
        <taxon>Treponemataceae</taxon>
        <taxon>Treponema</taxon>
    </lineage>
</organism>
<dbReference type="InterPro" id="IPR003439">
    <property type="entry name" value="ABC_transporter-like_ATP-bd"/>
</dbReference>
<evidence type="ECO:0000313" key="6">
    <source>
        <dbReference type="EMBL" id="SJZ46947.1"/>
    </source>
</evidence>
<keyword evidence="3 6" id="KW-0067">ATP-binding</keyword>
<dbReference type="AlphaFoldDB" id="A0A1T4KXA4"/>
<dbReference type="GO" id="GO:0005524">
    <property type="term" value="F:ATP binding"/>
    <property type="evidence" value="ECO:0007669"/>
    <property type="project" value="UniProtKB-KW"/>
</dbReference>
<dbReference type="Proteomes" id="UP000190423">
    <property type="component" value="Unassembled WGS sequence"/>
</dbReference>
<dbReference type="STRING" id="261392.SAMN02745149_01360"/>
<keyword evidence="2" id="KW-0547">Nucleotide-binding</keyword>
<comment type="similarity">
    <text evidence="4">Belongs to the ABC transporter superfamily. Macrolide exporter (TC 3.A.1.122) family.</text>
</comment>
<evidence type="ECO:0000256" key="4">
    <source>
        <dbReference type="ARBA" id="ARBA00038388"/>
    </source>
</evidence>
<dbReference type="InterPro" id="IPR003593">
    <property type="entry name" value="AAA+_ATPase"/>
</dbReference>
<accession>A0A1T4KXA4</accession>
<dbReference type="Gene3D" id="3.40.50.300">
    <property type="entry name" value="P-loop containing nucleotide triphosphate hydrolases"/>
    <property type="match status" value="1"/>
</dbReference>
<evidence type="ECO:0000313" key="7">
    <source>
        <dbReference type="Proteomes" id="UP000190423"/>
    </source>
</evidence>
<dbReference type="Pfam" id="PF00005">
    <property type="entry name" value="ABC_tran"/>
    <property type="match status" value="1"/>
</dbReference>
<dbReference type="InterPro" id="IPR017911">
    <property type="entry name" value="MacB-like_ATP-bd"/>
</dbReference>
<keyword evidence="6" id="KW-0449">Lipoprotein</keyword>
<dbReference type="GO" id="GO:0022857">
    <property type="term" value="F:transmembrane transporter activity"/>
    <property type="evidence" value="ECO:0007669"/>
    <property type="project" value="TreeGrafter"/>
</dbReference>
<gene>
    <name evidence="6" type="ORF">SAMN02745149_01360</name>
</gene>
<dbReference type="InterPro" id="IPR027417">
    <property type="entry name" value="P-loop_NTPase"/>
</dbReference>